<feature type="region of interest" description="Disordered" evidence="1">
    <location>
        <begin position="206"/>
        <end position="225"/>
    </location>
</feature>
<reference evidence="3 4" key="2">
    <citation type="journal article" date="2011" name="Stand. Genomic Sci.">
        <title>Complete genome sequence of Isosphaera pallida type strain (IS1B).</title>
        <authorList>
            <consortium name="US DOE Joint Genome Institute (JGI-PGF)"/>
            <person name="Goker M."/>
            <person name="Cleland D."/>
            <person name="Saunders E."/>
            <person name="Lapidus A."/>
            <person name="Nolan M."/>
            <person name="Lucas S."/>
            <person name="Hammon N."/>
            <person name="Deshpande S."/>
            <person name="Cheng J.F."/>
            <person name="Tapia R."/>
            <person name="Han C."/>
            <person name="Goodwin L."/>
            <person name="Pitluck S."/>
            <person name="Liolios K."/>
            <person name="Pagani I."/>
            <person name="Ivanova N."/>
            <person name="Mavromatis K."/>
            <person name="Pati A."/>
            <person name="Chen A."/>
            <person name="Palaniappan K."/>
            <person name="Land M."/>
            <person name="Hauser L."/>
            <person name="Chang Y.J."/>
            <person name="Jeffries C.D."/>
            <person name="Detter J.C."/>
            <person name="Beck B."/>
            <person name="Woyke T."/>
            <person name="Bristow J."/>
            <person name="Eisen J.A."/>
            <person name="Markowitz V."/>
            <person name="Hugenholtz P."/>
            <person name="Kyrpides N.C."/>
            <person name="Klenk H.P."/>
        </authorList>
    </citation>
    <scope>NUCLEOTIDE SEQUENCE [LARGE SCALE GENOMIC DNA]</scope>
    <source>
        <strain evidence="4">ATCC 43644 / DSM 9630 / IS1B</strain>
    </source>
</reference>
<reference key="1">
    <citation type="submission" date="2010-11" db="EMBL/GenBank/DDBJ databases">
        <title>The complete sequence of chromosome of Isophaera pallida ATCC 43644.</title>
        <authorList>
            <consortium name="US DOE Joint Genome Institute (JGI-PGF)"/>
            <person name="Lucas S."/>
            <person name="Copeland A."/>
            <person name="Lapidus A."/>
            <person name="Bruce D."/>
            <person name="Goodwin L."/>
            <person name="Pitluck S."/>
            <person name="Kyrpides N."/>
            <person name="Mavromatis K."/>
            <person name="Pagani I."/>
            <person name="Ivanova N."/>
            <person name="Saunders E."/>
            <person name="Brettin T."/>
            <person name="Detter J.C."/>
            <person name="Han C."/>
            <person name="Tapia R."/>
            <person name="Land M."/>
            <person name="Hauser L."/>
            <person name="Markowitz V."/>
            <person name="Cheng J.-F."/>
            <person name="Hugenholtz P."/>
            <person name="Woyke T."/>
            <person name="Wu D."/>
            <person name="Eisen J.A."/>
        </authorList>
    </citation>
    <scope>NUCLEOTIDE SEQUENCE</scope>
    <source>
        <strain>ATCC 43644</strain>
    </source>
</reference>
<gene>
    <name evidence="3" type="ordered locus">Isop_1883</name>
</gene>
<dbReference type="AlphaFoldDB" id="E8R232"/>
<protein>
    <submittedName>
        <fullName evidence="3">Peptidase M28</fullName>
    </submittedName>
</protein>
<name>E8R232_ISOPI</name>
<dbReference type="eggNOG" id="COG2234">
    <property type="taxonomic scope" value="Bacteria"/>
</dbReference>
<dbReference type="Pfam" id="PF04389">
    <property type="entry name" value="Peptidase_M28"/>
    <property type="match status" value="1"/>
</dbReference>
<accession>E8R232</accession>
<dbReference type="PANTHER" id="PTHR12147:SF26">
    <property type="entry name" value="PEPTIDASE M28 DOMAIN-CONTAINING PROTEIN"/>
    <property type="match status" value="1"/>
</dbReference>
<dbReference type="InParanoid" id="E8R232"/>
<evidence type="ECO:0000313" key="3">
    <source>
        <dbReference type="EMBL" id="ADV62464.1"/>
    </source>
</evidence>
<organism evidence="3 4">
    <name type="scientific">Isosphaera pallida (strain ATCC 43644 / DSM 9630 / IS1B)</name>
    <dbReference type="NCBI Taxonomy" id="575540"/>
    <lineage>
        <taxon>Bacteria</taxon>
        <taxon>Pseudomonadati</taxon>
        <taxon>Planctomycetota</taxon>
        <taxon>Planctomycetia</taxon>
        <taxon>Isosphaerales</taxon>
        <taxon>Isosphaeraceae</taxon>
        <taxon>Isosphaera</taxon>
    </lineage>
</organism>
<dbReference type="KEGG" id="ipa:Isop_1883"/>
<dbReference type="InterPro" id="IPR007484">
    <property type="entry name" value="Peptidase_M28"/>
</dbReference>
<dbReference type="Proteomes" id="UP000008631">
    <property type="component" value="Chromosome"/>
</dbReference>
<dbReference type="EMBL" id="CP002353">
    <property type="protein sequence ID" value="ADV62464.1"/>
    <property type="molecule type" value="Genomic_DNA"/>
</dbReference>
<dbReference type="Gene3D" id="3.40.630.10">
    <property type="entry name" value="Zn peptidases"/>
    <property type="match status" value="1"/>
</dbReference>
<dbReference type="SUPFAM" id="SSF53187">
    <property type="entry name" value="Zn-dependent exopeptidases"/>
    <property type="match status" value="1"/>
</dbReference>
<dbReference type="GO" id="GO:0008235">
    <property type="term" value="F:metalloexopeptidase activity"/>
    <property type="evidence" value="ECO:0007669"/>
    <property type="project" value="InterPro"/>
</dbReference>
<feature type="domain" description="Peptidase M28" evidence="2">
    <location>
        <begin position="302"/>
        <end position="502"/>
    </location>
</feature>
<proteinExistence type="predicted"/>
<dbReference type="GO" id="GO:0006508">
    <property type="term" value="P:proteolysis"/>
    <property type="evidence" value="ECO:0007669"/>
    <property type="project" value="InterPro"/>
</dbReference>
<sequence>MTFIRSSVLRSFMFNGGSWRSSGQGALLAAWVAVSSAAWGQEAAPEVPPPDAPPPAAVLHEITARELKAHVAFLASDLLKGRDTATPESRLAAEYLAAQLLGHGATPGGDILEDGQASYLQKFPLARVAPDPETTTLEVIVETPAEEEGGQPVRKTATYRMGRDFQLLGVGTQTETRSGAVVFAGRPTEAAPAVDEAGVFVIRDPSAPSRRLQRQAEGADAPKPPLATLLYRGAGFDPSQGRVRSSLTLLEAERPADPTLILPESARELLGFDPNDTTPRALPQVQMTLNLGVTREDLFDHNVVGFFPGSDPERTREVIILSAHYDHIGVAPNGEVFNGADDNASGTAGLLEVLEALASGPRPARTVAFLWVSGEEKGLLGSRWFANHVSLPEGYEIVGNVNMDMISRNDPLAISLTPSDKHPSHNTIVAHAVAACQAEGIEARFDADQYFFRTDSANFARKGIPVVFFFCGIHPDYHRVSDDVDKGDFDKAAKVTRAVYRLVWSLANATDRPRVTAEAETKTDPNIGSTD</sequence>
<evidence type="ECO:0000313" key="4">
    <source>
        <dbReference type="Proteomes" id="UP000008631"/>
    </source>
</evidence>
<dbReference type="STRING" id="575540.Isop_1883"/>
<keyword evidence="4" id="KW-1185">Reference proteome</keyword>
<evidence type="ECO:0000256" key="1">
    <source>
        <dbReference type="SAM" id="MobiDB-lite"/>
    </source>
</evidence>
<dbReference type="RefSeq" id="WP_013564752.1">
    <property type="nucleotide sequence ID" value="NC_014962.1"/>
</dbReference>
<dbReference type="InterPro" id="IPR045175">
    <property type="entry name" value="M28_fam"/>
</dbReference>
<evidence type="ECO:0000259" key="2">
    <source>
        <dbReference type="Pfam" id="PF04389"/>
    </source>
</evidence>
<dbReference type="HOGENOM" id="CLU_019932_2_0_0"/>
<dbReference type="PANTHER" id="PTHR12147">
    <property type="entry name" value="METALLOPEPTIDASE M28 FAMILY MEMBER"/>
    <property type="match status" value="1"/>
</dbReference>